<evidence type="ECO:0000313" key="3">
    <source>
        <dbReference type="Proteomes" id="UP000224854"/>
    </source>
</evidence>
<protein>
    <submittedName>
        <fullName evidence="2">Uncharacterized protein</fullName>
    </submittedName>
</protein>
<comment type="caution">
    <text evidence="2">The sequence shown here is derived from an EMBL/GenBank/DDBJ whole genome shotgun (WGS) entry which is preliminary data.</text>
</comment>
<keyword evidence="3" id="KW-1185">Reference proteome</keyword>
<proteinExistence type="predicted"/>
<dbReference type="AlphaFoldDB" id="A0A2C5ZA72"/>
<name>A0A2C5ZA72_9HYPO</name>
<sequence length="152" mass="15905">MDLQAILVTHAMTTDGHQALAPKVSRVVAWASGGRATAASGHASGEHDYAAEDEANGHGSSDGKSGNGGDMTPQGPCADFPSLRRIRTDGAGKRRVYSAGLTWTRQEEPRSDKFNERQPMAADGGAGLQGLLYKMMGMCLAHCLFASDGNGI</sequence>
<gene>
    <name evidence="2" type="ORF">CDD82_2860</name>
</gene>
<accession>A0A2C5ZA72</accession>
<evidence type="ECO:0000313" key="2">
    <source>
        <dbReference type="EMBL" id="PHH78765.1"/>
    </source>
</evidence>
<feature type="region of interest" description="Disordered" evidence="1">
    <location>
        <begin position="37"/>
        <end position="91"/>
    </location>
</feature>
<reference evidence="2 3" key="1">
    <citation type="submission" date="2017-06" db="EMBL/GenBank/DDBJ databases">
        <title>Ant-infecting Ophiocordyceps genomes reveal a high diversity of potential behavioral manipulation genes and a possible major role for enterotoxins.</title>
        <authorList>
            <person name="De Bekker C."/>
            <person name="Evans H.C."/>
            <person name="Brachmann A."/>
            <person name="Hughes D.P."/>
        </authorList>
    </citation>
    <scope>NUCLEOTIDE SEQUENCE [LARGE SCALE GENOMIC DNA]</scope>
    <source>
        <strain evidence="2 3">1348a</strain>
    </source>
</reference>
<dbReference type="Proteomes" id="UP000224854">
    <property type="component" value="Unassembled WGS sequence"/>
</dbReference>
<dbReference type="EMBL" id="NJEU01000210">
    <property type="protein sequence ID" value="PHH78765.1"/>
    <property type="molecule type" value="Genomic_DNA"/>
</dbReference>
<organism evidence="2 3">
    <name type="scientific">Ophiocordyceps australis</name>
    <dbReference type="NCBI Taxonomy" id="1399860"/>
    <lineage>
        <taxon>Eukaryota</taxon>
        <taxon>Fungi</taxon>
        <taxon>Dikarya</taxon>
        <taxon>Ascomycota</taxon>
        <taxon>Pezizomycotina</taxon>
        <taxon>Sordariomycetes</taxon>
        <taxon>Hypocreomycetidae</taxon>
        <taxon>Hypocreales</taxon>
        <taxon>Ophiocordycipitaceae</taxon>
        <taxon>Ophiocordyceps</taxon>
    </lineage>
</organism>
<evidence type="ECO:0000256" key="1">
    <source>
        <dbReference type="SAM" id="MobiDB-lite"/>
    </source>
</evidence>